<name>A0A1G9G9N9_9ACTN</name>
<evidence type="ECO:0000313" key="3">
    <source>
        <dbReference type="Proteomes" id="UP000199155"/>
    </source>
</evidence>
<dbReference type="Pfam" id="PF06078">
    <property type="entry name" value="DUF937"/>
    <property type="match status" value="1"/>
</dbReference>
<proteinExistence type="predicted"/>
<dbReference type="InterPro" id="IPR009282">
    <property type="entry name" value="DUF937"/>
</dbReference>
<evidence type="ECO:0000313" key="2">
    <source>
        <dbReference type="EMBL" id="SDK97342.1"/>
    </source>
</evidence>
<accession>A0A1G9G9N9</accession>
<feature type="region of interest" description="Disordered" evidence="1">
    <location>
        <begin position="137"/>
        <end position="178"/>
    </location>
</feature>
<dbReference type="AlphaFoldDB" id="A0A1G9G9N9"/>
<evidence type="ECO:0008006" key="4">
    <source>
        <dbReference type="Google" id="ProtNLM"/>
    </source>
</evidence>
<evidence type="ECO:0000256" key="1">
    <source>
        <dbReference type="SAM" id="MobiDB-lite"/>
    </source>
</evidence>
<organism evidence="2 3">
    <name type="scientific">Streptomyces indicus</name>
    <dbReference type="NCBI Taxonomy" id="417292"/>
    <lineage>
        <taxon>Bacteria</taxon>
        <taxon>Bacillati</taxon>
        <taxon>Actinomycetota</taxon>
        <taxon>Actinomycetes</taxon>
        <taxon>Kitasatosporales</taxon>
        <taxon>Streptomycetaceae</taxon>
        <taxon>Streptomyces</taxon>
    </lineage>
</organism>
<keyword evidence="3" id="KW-1185">Reference proteome</keyword>
<reference evidence="2 3" key="1">
    <citation type="submission" date="2016-10" db="EMBL/GenBank/DDBJ databases">
        <authorList>
            <person name="de Groot N.N."/>
        </authorList>
    </citation>
    <scope>NUCLEOTIDE SEQUENCE [LARGE SCALE GENOMIC DNA]</scope>
    <source>
        <strain evidence="2 3">CGMCC 4.5727</strain>
    </source>
</reference>
<dbReference type="EMBL" id="FNFF01000015">
    <property type="protein sequence ID" value="SDK97342.1"/>
    <property type="molecule type" value="Genomic_DNA"/>
</dbReference>
<dbReference type="Proteomes" id="UP000199155">
    <property type="component" value="Unassembled WGS sequence"/>
</dbReference>
<sequence>MIDELGDEKLHEFAGLLGTDEAGAQDVISETVSALSGGLQDKAQGAPEDVDEVRQAFAEVGEAANAAPLQGVATLGGGLGGMLSGGMMAGVLAKVSKPVAQAVSKKTGIPAATVSRGIELLIPVLLAVLTKRAAASKAGGGSAPKASGASGDPIPSPGAVPGTATGGTATGAAPAGGQASGGGLDLGDLLGSILGGGKKQ</sequence>
<feature type="compositionally biased region" description="Low complexity" evidence="1">
    <location>
        <begin position="137"/>
        <end position="163"/>
    </location>
</feature>
<gene>
    <name evidence="2" type="ORF">SAMN05421806_11569</name>
</gene>
<protein>
    <recommendedName>
        <fullName evidence="4">DUF937 domain-containing protein</fullName>
    </recommendedName>
</protein>